<keyword evidence="5" id="KW-1185">Reference proteome</keyword>
<dbReference type="InterPro" id="IPR000571">
    <property type="entry name" value="Znf_CCCH"/>
</dbReference>
<reference evidence="6" key="1">
    <citation type="submission" date="2022-11" db="UniProtKB">
        <authorList>
            <consortium name="WormBaseParasite"/>
        </authorList>
    </citation>
    <scope>IDENTIFICATION</scope>
</reference>
<dbReference type="InterPro" id="IPR051181">
    <property type="entry name" value="CAF1_poly(A)_ribonucleases"/>
</dbReference>
<evidence type="ECO:0000259" key="4">
    <source>
        <dbReference type="PROSITE" id="PS50103"/>
    </source>
</evidence>
<feature type="compositionally biased region" description="Basic and acidic residues" evidence="3">
    <location>
        <begin position="364"/>
        <end position="375"/>
    </location>
</feature>
<dbReference type="GO" id="GO:0015030">
    <property type="term" value="C:Cajal body"/>
    <property type="evidence" value="ECO:0007669"/>
    <property type="project" value="TreeGrafter"/>
</dbReference>
<evidence type="ECO:0000313" key="6">
    <source>
        <dbReference type="WBParaSite" id="jg7118.2"/>
    </source>
</evidence>
<protein>
    <submittedName>
        <fullName evidence="6">C3H1-type domain-containing protein</fullName>
    </submittedName>
</protein>
<proteinExistence type="inferred from homology"/>
<sequence>MVSSEMAVPPSTIPKIVPVIEINQQNINRIWPYLMIAIRKAQLIAIDLELSGLGNHPCSSKSCFSDRYTNVMNAAETRTIFSLGIATFELRRVSKNNKKLRYKCQVFNILTLEEAPFVMEPDSLCFLAAHGFDFNHLLSHAIRYTRKKPGPLHSLWEEILASGVSISMHNGLVDLAFIHNHFYMPLPQSEEVFLANVSDWFSPFAAAQLWDSKYLAEYKARFPASFLEYVFRKCQRINYQGSCEQKTHLVIKFSRLEKYFEDGKDDTLVVEDVNCEIKTDLKTSKEVCKNYQNFGYCKKRHVANGCTLSHDVDLVLDLEEIKSMKQKLSRQRRQRKRHFDDHQEELNAKKLLADSPEIATLRAENGHSTESESKTQEFSIKGSHRSGMDAFMTGFSVLFMQCEHLFNCGKLEISLANKLSLPGKDFPLVLKKSAFAPAQSERHLQNWARISSRRPILDNYKKVNVQILVVFNILLVFV</sequence>
<evidence type="ECO:0000256" key="2">
    <source>
        <dbReference type="PROSITE-ProRule" id="PRU00723"/>
    </source>
</evidence>
<dbReference type="Pfam" id="PF04857">
    <property type="entry name" value="CAF1"/>
    <property type="match status" value="2"/>
</dbReference>
<evidence type="ECO:0000256" key="3">
    <source>
        <dbReference type="SAM" id="MobiDB-lite"/>
    </source>
</evidence>
<feature type="zinc finger region" description="C3H1-type" evidence="2">
    <location>
        <begin position="282"/>
        <end position="313"/>
    </location>
</feature>
<dbReference type="AlphaFoldDB" id="A0A915EK06"/>
<comment type="similarity">
    <text evidence="1">Belongs to the CAF1 family.</text>
</comment>
<keyword evidence="2" id="KW-0479">Metal-binding</keyword>
<dbReference type="GO" id="GO:0034472">
    <property type="term" value="P:snRNA 3'-end processing"/>
    <property type="evidence" value="ECO:0007669"/>
    <property type="project" value="TreeGrafter"/>
</dbReference>
<dbReference type="PANTHER" id="PTHR15092:SF37">
    <property type="entry name" value="TARGET OF EGR1 PROTEIN 1"/>
    <property type="match status" value="1"/>
</dbReference>
<dbReference type="Gene3D" id="3.30.420.10">
    <property type="entry name" value="Ribonuclease H-like superfamily/Ribonuclease H"/>
    <property type="match status" value="1"/>
</dbReference>
<name>A0A915EK06_9BILA</name>
<dbReference type="InterPro" id="IPR012337">
    <property type="entry name" value="RNaseH-like_sf"/>
</dbReference>
<organism evidence="5 6">
    <name type="scientific">Ditylenchus dipsaci</name>
    <dbReference type="NCBI Taxonomy" id="166011"/>
    <lineage>
        <taxon>Eukaryota</taxon>
        <taxon>Metazoa</taxon>
        <taxon>Ecdysozoa</taxon>
        <taxon>Nematoda</taxon>
        <taxon>Chromadorea</taxon>
        <taxon>Rhabditida</taxon>
        <taxon>Tylenchina</taxon>
        <taxon>Tylenchomorpha</taxon>
        <taxon>Sphaerularioidea</taxon>
        <taxon>Anguinidae</taxon>
        <taxon>Anguininae</taxon>
        <taxon>Ditylenchus</taxon>
    </lineage>
</organism>
<feature type="domain" description="C3H1-type" evidence="4">
    <location>
        <begin position="282"/>
        <end position="313"/>
    </location>
</feature>
<dbReference type="PANTHER" id="PTHR15092">
    <property type="entry name" value="POLY A -SPECIFIC RIBONUCLEASE/TARGET OF EGR1, MEMBER 1"/>
    <property type="match status" value="1"/>
</dbReference>
<dbReference type="InterPro" id="IPR036397">
    <property type="entry name" value="RNaseH_sf"/>
</dbReference>
<dbReference type="GO" id="GO:0008270">
    <property type="term" value="F:zinc ion binding"/>
    <property type="evidence" value="ECO:0007669"/>
    <property type="project" value="UniProtKB-KW"/>
</dbReference>
<evidence type="ECO:0000256" key="1">
    <source>
        <dbReference type="ARBA" id="ARBA00008372"/>
    </source>
</evidence>
<feature type="region of interest" description="Disordered" evidence="3">
    <location>
        <begin position="362"/>
        <end position="381"/>
    </location>
</feature>
<dbReference type="WBParaSite" id="jg7118.2">
    <property type="protein sequence ID" value="jg7118.2"/>
    <property type="gene ID" value="jg7118"/>
</dbReference>
<accession>A0A915EK06</accession>
<dbReference type="SUPFAM" id="SSF53098">
    <property type="entry name" value="Ribonuclease H-like"/>
    <property type="match status" value="1"/>
</dbReference>
<dbReference type="GO" id="GO:0000175">
    <property type="term" value="F:3'-5'-RNA exonuclease activity"/>
    <property type="evidence" value="ECO:0007669"/>
    <property type="project" value="TreeGrafter"/>
</dbReference>
<keyword evidence="2" id="KW-0862">Zinc</keyword>
<evidence type="ECO:0000313" key="5">
    <source>
        <dbReference type="Proteomes" id="UP000887574"/>
    </source>
</evidence>
<dbReference type="Proteomes" id="UP000887574">
    <property type="component" value="Unplaced"/>
</dbReference>
<dbReference type="GO" id="GO:0017069">
    <property type="term" value="F:snRNA binding"/>
    <property type="evidence" value="ECO:0007669"/>
    <property type="project" value="TreeGrafter"/>
</dbReference>
<dbReference type="InterPro" id="IPR006941">
    <property type="entry name" value="RNase_CAF1"/>
</dbReference>
<keyword evidence="2" id="KW-0863">Zinc-finger</keyword>
<dbReference type="PROSITE" id="PS50103">
    <property type="entry name" value="ZF_C3H1"/>
    <property type="match status" value="1"/>
</dbReference>